<name>A0ABV9XL19_9ACTN</name>
<dbReference type="Proteomes" id="UP001595829">
    <property type="component" value="Unassembled WGS sequence"/>
</dbReference>
<comment type="similarity">
    <text evidence="1">Belongs to the F420H(2)-dependent quinone reductase family.</text>
</comment>
<dbReference type="EMBL" id="JBHSJD010000017">
    <property type="protein sequence ID" value="MFC5025010.1"/>
    <property type="molecule type" value="Genomic_DNA"/>
</dbReference>
<comment type="caution">
    <text evidence="3">The sequence shown here is derived from an EMBL/GenBank/DDBJ whole genome shotgun (WGS) entry which is preliminary data.</text>
</comment>
<dbReference type="Pfam" id="PF04075">
    <property type="entry name" value="F420H2_quin_red"/>
    <property type="match status" value="1"/>
</dbReference>
<gene>
    <name evidence="3" type="ORF">ACFPM3_23065</name>
</gene>
<organism evidence="3 4">
    <name type="scientific">Streptomyces coeruleoprunus</name>
    <dbReference type="NCBI Taxonomy" id="285563"/>
    <lineage>
        <taxon>Bacteria</taxon>
        <taxon>Bacillati</taxon>
        <taxon>Actinomycetota</taxon>
        <taxon>Actinomycetes</taxon>
        <taxon>Kitasatosporales</taxon>
        <taxon>Streptomycetaceae</taxon>
        <taxon>Streptomyces</taxon>
    </lineage>
</organism>
<dbReference type="InterPro" id="IPR012349">
    <property type="entry name" value="Split_barrel_FMN-bd"/>
</dbReference>
<protein>
    <submittedName>
        <fullName evidence="3">Nitroreductase/quinone reductase family protein</fullName>
    </submittedName>
</protein>
<keyword evidence="4" id="KW-1185">Reference proteome</keyword>
<dbReference type="NCBIfam" id="TIGR00026">
    <property type="entry name" value="hi_GC_TIGR00026"/>
    <property type="match status" value="1"/>
</dbReference>
<evidence type="ECO:0000256" key="2">
    <source>
        <dbReference type="ARBA" id="ARBA00049106"/>
    </source>
</evidence>
<evidence type="ECO:0000313" key="3">
    <source>
        <dbReference type="EMBL" id="MFC5025010.1"/>
    </source>
</evidence>
<sequence>MSAINSNPFNLRVIEEFRANGGKVEDFAGIPLLLLTTKGARTGLARTTPLVHLADRDRIIVFAANGGSPKAPAWFHNLMASGEGEVELGTERFPVRPELIPEAEHERLWSLQTEQDPNFATFRDRTTRSIPVVSLARSHPQPHRRAWPYSI</sequence>
<dbReference type="RefSeq" id="WP_345691035.1">
    <property type="nucleotide sequence ID" value="NZ_BAABIT010000001.1"/>
</dbReference>
<evidence type="ECO:0000256" key="1">
    <source>
        <dbReference type="ARBA" id="ARBA00008710"/>
    </source>
</evidence>
<accession>A0ABV9XL19</accession>
<proteinExistence type="inferred from homology"/>
<dbReference type="PANTHER" id="PTHR39428:SF1">
    <property type="entry name" value="F420H(2)-DEPENDENT QUINONE REDUCTASE RV1261C"/>
    <property type="match status" value="1"/>
</dbReference>
<evidence type="ECO:0000313" key="4">
    <source>
        <dbReference type="Proteomes" id="UP001595829"/>
    </source>
</evidence>
<dbReference type="InterPro" id="IPR004378">
    <property type="entry name" value="F420H2_quin_Rdtase"/>
</dbReference>
<dbReference type="PANTHER" id="PTHR39428">
    <property type="entry name" value="F420H(2)-DEPENDENT QUINONE REDUCTASE RV1261C"/>
    <property type="match status" value="1"/>
</dbReference>
<dbReference type="Gene3D" id="2.30.110.10">
    <property type="entry name" value="Electron Transport, Fmn-binding Protein, Chain A"/>
    <property type="match status" value="1"/>
</dbReference>
<comment type="catalytic activity">
    <reaction evidence="2">
        <text>oxidized coenzyme F420-(gamma-L-Glu)(n) + a quinol + H(+) = reduced coenzyme F420-(gamma-L-Glu)(n) + a quinone</text>
        <dbReference type="Rhea" id="RHEA:39663"/>
        <dbReference type="Rhea" id="RHEA-COMP:12939"/>
        <dbReference type="Rhea" id="RHEA-COMP:14378"/>
        <dbReference type="ChEBI" id="CHEBI:15378"/>
        <dbReference type="ChEBI" id="CHEBI:24646"/>
        <dbReference type="ChEBI" id="CHEBI:132124"/>
        <dbReference type="ChEBI" id="CHEBI:133980"/>
        <dbReference type="ChEBI" id="CHEBI:139511"/>
    </reaction>
</comment>
<reference evidence="4" key="1">
    <citation type="journal article" date="2019" name="Int. J. Syst. Evol. Microbiol.">
        <title>The Global Catalogue of Microorganisms (GCM) 10K type strain sequencing project: providing services to taxonomists for standard genome sequencing and annotation.</title>
        <authorList>
            <consortium name="The Broad Institute Genomics Platform"/>
            <consortium name="The Broad Institute Genome Sequencing Center for Infectious Disease"/>
            <person name="Wu L."/>
            <person name="Ma J."/>
        </authorList>
    </citation>
    <scope>NUCLEOTIDE SEQUENCE [LARGE SCALE GENOMIC DNA]</scope>
    <source>
        <strain evidence="4">CGMCC 4.1648</strain>
    </source>
</reference>